<feature type="non-terminal residue" evidence="1">
    <location>
        <position position="1"/>
    </location>
</feature>
<evidence type="ECO:0000313" key="1">
    <source>
        <dbReference type="EMBL" id="CAA9409504.1"/>
    </source>
</evidence>
<accession>A0A6J4P8V2</accession>
<reference evidence="1" key="1">
    <citation type="submission" date="2020-02" db="EMBL/GenBank/DDBJ databases">
        <authorList>
            <person name="Meier V. D."/>
        </authorList>
    </citation>
    <scope>NUCLEOTIDE SEQUENCE</scope>
    <source>
        <strain evidence="1">AVDCRST_MAG74</strain>
    </source>
</reference>
<proteinExistence type="predicted"/>
<dbReference type="EMBL" id="CADCUR010000198">
    <property type="protein sequence ID" value="CAA9409504.1"/>
    <property type="molecule type" value="Genomic_DNA"/>
</dbReference>
<organism evidence="1">
    <name type="scientific">uncultured Pyrinomonadaceae bacterium</name>
    <dbReference type="NCBI Taxonomy" id="2283094"/>
    <lineage>
        <taxon>Bacteria</taxon>
        <taxon>Pseudomonadati</taxon>
        <taxon>Acidobacteriota</taxon>
        <taxon>Blastocatellia</taxon>
        <taxon>Blastocatellales</taxon>
        <taxon>Pyrinomonadaceae</taxon>
        <taxon>environmental samples</taxon>
    </lineage>
</organism>
<name>A0A6J4P8V2_9BACT</name>
<protein>
    <submittedName>
        <fullName evidence="1">Uncharacterized protein</fullName>
    </submittedName>
</protein>
<sequence>FGIRNLYANIFLVSTCLEKIVNKTVYCKSAMAHSVILFWLNLFGDKILKVDNFYFKYQIL</sequence>
<gene>
    <name evidence="1" type="ORF">AVDCRST_MAG74-2155</name>
</gene>
<dbReference type="AlphaFoldDB" id="A0A6J4P8V2"/>